<keyword evidence="2" id="KW-1185">Reference proteome</keyword>
<comment type="caution">
    <text evidence="1">The sequence shown here is derived from an EMBL/GenBank/DDBJ whole genome shotgun (WGS) entry which is preliminary data.</text>
</comment>
<reference evidence="1" key="1">
    <citation type="submission" date="2021-02" db="EMBL/GenBank/DDBJ databases">
        <authorList>
            <person name="Nowell W R."/>
        </authorList>
    </citation>
    <scope>NUCLEOTIDE SEQUENCE</scope>
    <source>
        <strain evidence="1">Ploen Becks lab</strain>
    </source>
</reference>
<dbReference type="OrthoDB" id="267048at2759"/>
<dbReference type="AlphaFoldDB" id="A0A814R6H6"/>
<sequence>MPNHVMMRCYPAELYEDHILYLIDVLREEIGPVRYARFLDESDPKRDDTVRFISFYNEKDNLKCIRKMKHKFQLMLPKDEHFVHFVPNHDSNPKAFDEWPHTQVRIYDLEDEIIKLALESALDSPRRPSWINFIKDTSKKIKNRIIRVWEGIIKKRDRTGVGYYRTESAKNEVRRLLLNELCQLDKSYEIYRSNMIDWSLFRIQEEIELVKKWNERRQEHDEDEYFKDEWGRF</sequence>
<dbReference type="Proteomes" id="UP000663879">
    <property type="component" value="Unassembled WGS sequence"/>
</dbReference>
<accession>A0A814R6H6</accession>
<evidence type="ECO:0000313" key="1">
    <source>
        <dbReference type="EMBL" id="CAF1129267.1"/>
    </source>
</evidence>
<organism evidence="1 2">
    <name type="scientific">Brachionus calyciflorus</name>
    <dbReference type="NCBI Taxonomy" id="104777"/>
    <lineage>
        <taxon>Eukaryota</taxon>
        <taxon>Metazoa</taxon>
        <taxon>Spiralia</taxon>
        <taxon>Gnathifera</taxon>
        <taxon>Rotifera</taxon>
        <taxon>Eurotatoria</taxon>
        <taxon>Monogononta</taxon>
        <taxon>Pseudotrocha</taxon>
        <taxon>Ploima</taxon>
        <taxon>Brachionidae</taxon>
        <taxon>Brachionus</taxon>
    </lineage>
</organism>
<dbReference type="EMBL" id="CAJNOC010009463">
    <property type="protein sequence ID" value="CAF1129267.1"/>
    <property type="molecule type" value="Genomic_DNA"/>
</dbReference>
<proteinExistence type="predicted"/>
<name>A0A814R6H6_9BILA</name>
<protein>
    <submittedName>
        <fullName evidence="1">Uncharacterized protein</fullName>
    </submittedName>
</protein>
<evidence type="ECO:0000313" key="2">
    <source>
        <dbReference type="Proteomes" id="UP000663879"/>
    </source>
</evidence>
<gene>
    <name evidence="1" type="ORF">OXX778_LOCUS22399</name>
</gene>